<dbReference type="Proteomes" id="UP000473525">
    <property type="component" value="Unassembled WGS sequence"/>
</dbReference>
<feature type="domain" description="Endonuclease/exonuclease/phosphatase" evidence="3">
    <location>
        <begin position="192"/>
        <end position="451"/>
    </location>
</feature>
<evidence type="ECO:0000256" key="1">
    <source>
        <dbReference type="SAM" id="MobiDB-lite"/>
    </source>
</evidence>
<feature type="signal peptide" evidence="2">
    <location>
        <begin position="1"/>
        <end position="35"/>
    </location>
</feature>
<dbReference type="GO" id="GO:0003824">
    <property type="term" value="F:catalytic activity"/>
    <property type="evidence" value="ECO:0007669"/>
    <property type="project" value="InterPro"/>
</dbReference>
<name>A0A6L6XKP6_9ACTN</name>
<evidence type="ECO:0000313" key="5">
    <source>
        <dbReference type="Proteomes" id="UP000473525"/>
    </source>
</evidence>
<evidence type="ECO:0000256" key="2">
    <source>
        <dbReference type="SAM" id="SignalP"/>
    </source>
</evidence>
<keyword evidence="2" id="KW-0732">Signal</keyword>
<evidence type="ECO:0000313" key="4">
    <source>
        <dbReference type="EMBL" id="MVQ47841.1"/>
    </source>
</evidence>
<feature type="chain" id="PRO_5026650669" description="Endonuclease/exonuclease/phosphatase domain-containing protein" evidence="2">
    <location>
        <begin position="36"/>
        <end position="463"/>
    </location>
</feature>
<protein>
    <recommendedName>
        <fullName evidence="3">Endonuclease/exonuclease/phosphatase domain-containing protein</fullName>
    </recommendedName>
</protein>
<proteinExistence type="predicted"/>
<dbReference type="Gene3D" id="3.60.10.10">
    <property type="entry name" value="Endonuclease/exonuclease/phosphatase"/>
    <property type="match status" value="1"/>
</dbReference>
<gene>
    <name evidence="4" type="ORF">GON03_01515</name>
</gene>
<accession>A0A6L6XKP6</accession>
<dbReference type="SUPFAM" id="SSF56219">
    <property type="entry name" value="DNase I-like"/>
    <property type="match status" value="1"/>
</dbReference>
<keyword evidence="5" id="KW-1185">Reference proteome</keyword>
<feature type="region of interest" description="Disordered" evidence="1">
    <location>
        <begin position="36"/>
        <end position="63"/>
    </location>
</feature>
<reference evidence="4 5" key="1">
    <citation type="submission" date="2019-12" db="EMBL/GenBank/DDBJ databases">
        <authorList>
            <person name="Huq M.A."/>
        </authorList>
    </citation>
    <scope>NUCLEOTIDE SEQUENCE [LARGE SCALE GENOMIC DNA]</scope>
    <source>
        <strain evidence="4 5">MAH-18</strain>
    </source>
</reference>
<dbReference type="AlphaFoldDB" id="A0A6L6XKP6"/>
<dbReference type="RefSeq" id="WP_157339993.1">
    <property type="nucleotide sequence ID" value="NZ_WSEK01000004.1"/>
</dbReference>
<dbReference type="EMBL" id="WSEK01000004">
    <property type="protein sequence ID" value="MVQ47841.1"/>
    <property type="molecule type" value="Genomic_DNA"/>
</dbReference>
<evidence type="ECO:0000259" key="3">
    <source>
        <dbReference type="Pfam" id="PF03372"/>
    </source>
</evidence>
<sequence>MTEGGWRYGQTMSVRLASATAAVLAGVLTATLVPASPAPSAGPSPLSSTTGTGPGSQPNGRGNLELSLALTADGSVAVSWKRPTTPDKLEKFVVKVGVNRRLDNLVQSYYVSPTTQSLVVPPAYGVLPDSGNFTFVKVVIHRRSGQVGASPTKWIQAPTVSPCTAAPDDRVTVGTFNIRNWLTERRKRNKTYPWTVRRDNVIHQILHSGAHAVAIQEASGPENAGFGKLEQDEYVLRQLNAQDPDRDARWRDALPDAAYKNPGGRPGLKGTRVIYDRNRFRLLASGLYRLKAPGLRSDSLMPWARLQAVAGRRSTTGLAAPFVLTSNHLDQGEDRASWSHRTHQVAQTADHVRELYATFGDQVIVAGDLNETANTNPYNQAQLRLLEIGMFDAFATGNRRNAAFPTTNGLAFPVRRTPNRRDYILTYGSVRGSCRYVNVVFRRPAQASSDHFMQVATLPLPPY</sequence>
<dbReference type="InterPro" id="IPR005135">
    <property type="entry name" value="Endo/exonuclease/phosphatase"/>
</dbReference>
<dbReference type="Pfam" id="PF03372">
    <property type="entry name" value="Exo_endo_phos"/>
    <property type="match status" value="1"/>
</dbReference>
<comment type="caution">
    <text evidence="4">The sequence shown here is derived from an EMBL/GenBank/DDBJ whole genome shotgun (WGS) entry which is preliminary data.</text>
</comment>
<dbReference type="InterPro" id="IPR036691">
    <property type="entry name" value="Endo/exonu/phosph_ase_sf"/>
</dbReference>
<organism evidence="4 5">
    <name type="scientific">Nocardioides agri</name>
    <dbReference type="NCBI Taxonomy" id="2682843"/>
    <lineage>
        <taxon>Bacteria</taxon>
        <taxon>Bacillati</taxon>
        <taxon>Actinomycetota</taxon>
        <taxon>Actinomycetes</taxon>
        <taxon>Propionibacteriales</taxon>
        <taxon>Nocardioidaceae</taxon>
        <taxon>Nocardioides</taxon>
    </lineage>
</organism>